<gene>
    <name evidence="1" type="ORF">HPB50_024137</name>
</gene>
<protein>
    <submittedName>
        <fullName evidence="1">Uncharacterized protein</fullName>
    </submittedName>
</protein>
<name>A0ACB7TQR6_HYAAI</name>
<organism evidence="1 2">
    <name type="scientific">Hyalomma asiaticum</name>
    <name type="common">Tick</name>
    <dbReference type="NCBI Taxonomy" id="266040"/>
    <lineage>
        <taxon>Eukaryota</taxon>
        <taxon>Metazoa</taxon>
        <taxon>Ecdysozoa</taxon>
        <taxon>Arthropoda</taxon>
        <taxon>Chelicerata</taxon>
        <taxon>Arachnida</taxon>
        <taxon>Acari</taxon>
        <taxon>Parasitiformes</taxon>
        <taxon>Ixodida</taxon>
        <taxon>Ixodoidea</taxon>
        <taxon>Ixodidae</taxon>
        <taxon>Hyalomminae</taxon>
        <taxon>Hyalomma</taxon>
    </lineage>
</organism>
<proteinExistence type="predicted"/>
<keyword evidence="2" id="KW-1185">Reference proteome</keyword>
<dbReference type="Proteomes" id="UP000821845">
    <property type="component" value="Chromosome 1"/>
</dbReference>
<reference evidence="1" key="1">
    <citation type="submission" date="2020-05" db="EMBL/GenBank/DDBJ databases">
        <title>Large-scale comparative analyses of tick genomes elucidate their genetic diversity and vector capacities.</title>
        <authorList>
            <person name="Jia N."/>
            <person name="Wang J."/>
            <person name="Shi W."/>
            <person name="Du L."/>
            <person name="Sun Y."/>
            <person name="Zhan W."/>
            <person name="Jiang J."/>
            <person name="Wang Q."/>
            <person name="Zhang B."/>
            <person name="Ji P."/>
            <person name="Sakyi L.B."/>
            <person name="Cui X."/>
            <person name="Yuan T."/>
            <person name="Jiang B."/>
            <person name="Yang W."/>
            <person name="Lam T.T.-Y."/>
            <person name="Chang Q."/>
            <person name="Ding S."/>
            <person name="Wang X."/>
            <person name="Zhu J."/>
            <person name="Ruan X."/>
            <person name="Zhao L."/>
            <person name="Wei J."/>
            <person name="Que T."/>
            <person name="Du C."/>
            <person name="Cheng J."/>
            <person name="Dai P."/>
            <person name="Han X."/>
            <person name="Huang E."/>
            <person name="Gao Y."/>
            <person name="Liu J."/>
            <person name="Shao H."/>
            <person name="Ye R."/>
            <person name="Li L."/>
            <person name="Wei W."/>
            <person name="Wang X."/>
            <person name="Wang C."/>
            <person name="Yang T."/>
            <person name="Huo Q."/>
            <person name="Li W."/>
            <person name="Guo W."/>
            <person name="Chen H."/>
            <person name="Zhou L."/>
            <person name="Ni X."/>
            <person name="Tian J."/>
            <person name="Zhou Y."/>
            <person name="Sheng Y."/>
            <person name="Liu T."/>
            <person name="Pan Y."/>
            <person name="Xia L."/>
            <person name="Li J."/>
            <person name="Zhao F."/>
            <person name="Cao W."/>
        </authorList>
    </citation>
    <scope>NUCLEOTIDE SEQUENCE</scope>
    <source>
        <strain evidence="1">Hyas-2018</strain>
    </source>
</reference>
<comment type="caution">
    <text evidence="1">The sequence shown here is derived from an EMBL/GenBank/DDBJ whole genome shotgun (WGS) entry which is preliminary data.</text>
</comment>
<sequence length="171" mass="18506">MHDVPIGSNRSHHNRIGHLIRLVAGIDEARFKRPAPPVAAEWRRLRNPAANARRPMRKGRSGTAAETGLTRCHGQHADGHYACRSGASPCRGRLIRSLPPARPAQPPLKVSGVPPPPQRMLRHDAEADYAHHSHQDSLHPALSAGGTVAKSATRLGSLTSEDLQISRVPDS</sequence>
<evidence type="ECO:0000313" key="2">
    <source>
        <dbReference type="Proteomes" id="UP000821845"/>
    </source>
</evidence>
<dbReference type="EMBL" id="CM023481">
    <property type="protein sequence ID" value="KAH6948394.1"/>
    <property type="molecule type" value="Genomic_DNA"/>
</dbReference>
<accession>A0ACB7TQR6</accession>
<evidence type="ECO:0000313" key="1">
    <source>
        <dbReference type="EMBL" id="KAH6948394.1"/>
    </source>
</evidence>